<name>A0A9P5BZR1_9PLEO</name>
<accession>A0A9P5BZR1</accession>
<dbReference type="GO" id="GO:0045944">
    <property type="term" value="P:positive regulation of transcription by RNA polymerase II"/>
    <property type="evidence" value="ECO:0007669"/>
    <property type="project" value="TreeGrafter"/>
</dbReference>
<dbReference type="InterPro" id="IPR052783">
    <property type="entry name" value="Metabolic/Drug-Res_Regulator"/>
</dbReference>
<dbReference type="OrthoDB" id="3364175at2759"/>
<dbReference type="PANTHER" id="PTHR47655:SF2">
    <property type="entry name" value="QUINIC ACID UTILIZATION ACTIVATOR"/>
    <property type="match status" value="1"/>
</dbReference>
<dbReference type="GO" id="GO:0003700">
    <property type="term" value="F:DNA-binding transcription factor activity"/>
    <property type="evidence" value="ECO:0007669"/>
    <property type="project" value="TreeGrafter"/>
</dbReference>
<sequence length="355" mass="39691">MLALQLGRRPYFRKHDIEQLGRIDEDGLEEWQPWSGGTTTASMQQSRTPLLAFSSFRHLLDVLDILVTSELASPSGLPIQDTMQRLSDWKRALPPKLDYLQSEASSAPPTPPAVLLQLTYNCTALSLMPTQAWLQRILELLEPSPNKLGLTSLPPVVYCLMGIVKRHSTHFLSDPALRARMQKLQNDIDRTWQKTIPDVRSPPLNSRQSISFMQMPTPDSSRQPLSEKHAMGQAALGNDARLVQAQNSSSLPDALGANTSQQIESFLNTSRPVQPDPRYPDLPGDLESFFDDLASLDNTNKLENQPQFMQNLGFAPDANMADLFSEFIPMQSSAFIGQETADLGHLDHYNFYDTS</sequence>
<evidence type="ECO:0000313" key="1">
    <source>
        <dbReference type="EMBL" id="KAF3037338.1"/>
    </source>
</evidence>
<protein>
    <recommendedName>
        <fullName evidence="3">Transcription factor</fullName>
    </recommendedName>
</protein>
<dbReference type="Proteomes" id="UP000758155">
    <property type="component" value="Unassembled WGS sequence"/>
</dbReference>
<evidence type="ECO:0008006" key="3">
    <source>
        <dbReference type="Google" id="ProtNLM"/>
    </source>
</evidence>
<dbReference type="CDD" id="cd12148">
    <property type="entry name" value="fungal_TF_MHR"/>
    <property type="match status" value="1"/>
</dbReference>
<evidence type="ECO:0000313" key="2">
    <source>
        <dbReference type="Proteomes" id="UP000758155"/>
    </source>
</evidence>
<dbReference type="EMBL" id="SWKV01000043">
    <property type="protein sequence ID" value="KAF3037338.1"/>
    <property type="molecule type" value="Genomic_DNA"/>
</dbReference>
<proteinExistence type="predicted"/>
<dbReference type="AlphaFoldDB" id="A0A9P5BZR1"/>
<reference evidence="1" key="1">
    <citation type="submission" date="2019-04" db="EMBL/GenBank/DDBJ databases">
        <title>Sequencing of skin fungus with MAO and IRED activity.</title>
        <authorList>
            <person name="Marsaioli A.J."/>
            <person name="Bonatto J.M.C."/>
            <person name="Reis Junior O."/>
        </authorList>
    </citation>
    <scope>NUCLEOTIDE SEQUENCE</scope>
    <source>
        <strain evidence="1">28M1</strain>
    </source>
</reference>
<gene>
    <name evidence="1" type="ORF">E8E12_004814</name>
</gene>
<comment type="caution">
    <text evidence="1">The sequence shown here is derived from an EMBL/GenBank/DDBJ whole genome shotgun (WGS) entry which is preliminary data.</text>
</comment>
<keyword evidence="2" id="KW-1185">Reference proteome</keyword>
<organism evidence="1 2">
    <name type="scientific">Didymella heteroderae</name>
    <dbReference type="NCBI Taxonomy" id="1769908"/>
    <lineage>
        <taxon>Eukaryota</taxon>
        <taxon>Fungi</taxon>
        <taxon>Dikarya</taxon>
        <taxon>Ascomycota</taxon>
        <taxon>Pezizomycotina</taxon>
        <taxon>Dothideomycetes</taxon>
        <taxon>Pleosporomycetidae</taxon>
        <taxon>Pleosporales</taxon>
        <taxon>Pleosporineae</taxon>
        <taxon>Didymellaceae</taxon>
        <taxon>Didymella</taxon>
    </lineage>
</organism>
<dbReference type="PANTHER" id="PTHR47655">
    <property type="entry name" value="QUINIC ACID UTILIZATION ACTIVATOR"/>
    <property type="match status" value="1"/>
</dbReference>